<dbReference type="InterPro" id="IPR005122">
    <property type="entry name" value="Uracil-DNA_glycosylase-like"/>
</dbReference>
<dbReference type="EC" id="3.2.2.27" evidence="3"/>
<evidence type="ECO:0000256" key="3">
    <source>
        <dbReference type="ARBA" id="ARBA00012030"/>
    </source>
</evidence>
<evidence type="ECO:0000256" key="1">
    <source>
        <dbReference type="ARBA" id="ARBA00001400"/>
    </source>
</evidence>
<keyword evidence="11" id="KW-0234">DNA repair</keyword>
<keyword evidence="8" id="KW-0378">Hydrolase</keyword>
<proteinExistence type="inferred from homology"/>
<accession>A0A2S0P7D3</accession>
<feature type="region of interest" description="Disordered" evidence="12">
    <location>
        <begin position="20"/>
        <end position="40"/>
    </location>
</feature>
<dbReference type="SMART" id="SM00987">
    <property type="entry name" value="UreE_C"/>
    <property type="match status" value="1"/>
</dbReference>
<comment type="catalytic activity">
    <reaction evidence="1">
        <text>Hydrolyzes single-stranded DNA or mismatched double-stranded DNA and polynucleotides, releasing free uracil.</text>
        <dbReference type="EC" id="3.2.2.27"/>
    </reaction>
</comment>
<gene>
    <name evidence="14" type="ORF">DAI18_03835</name>
</gene>
<evidence type="ECO:0000256" key="4">
    <source>
        <dbReference type="ARBA" id="ARBA00019403"/>
    </source>
</evidence>
<keyword evidence="7" id="KW-0227">DNA damage</keyword>
<dbReference type="InterPro" id="IPR051536">
    <property type="entry name" value="UDG_Type-4/5"/>
</dbReference>
<dbReference type="STRING" id="1122240.GCA_000620105_00509"/>
<dbReference type="OrthoDB" id="5290748at2"/>
<evidence type="ECO:0000256" key="8">
    <source>
        <dbReference type="ARBA" id="ARBA00022801"/>
    </source>
</evidence>
<evidence type="ECO:0000256" key="2">
    <source>
        <dbReference type="ARBA" id="ARBA00006521"/>
    </source>
</evidence>
<dbReference type="RefSeq" id="WP_107888780.1">
    <property type="nucleotide sequence ID" value="NZ_CP028519.1"/>
</dbReference>
<evidence type="ECO:0000256" key="7">
    <source>
        <dbReference type="ARBA" id="ARBA00022763"/>
    </source>
</evidence>
<feature type="domain" description="Uracil-DNA glycosylase-like" evidence="13">
    <location>
        <begin position="102"/>
        <end position="249"/>
    </location>
</feature>
<dbReference type="SMART" id="SM00986">
    <property type="entry name" value="UDG"/>
    <property type="match status" value="1"/>
</dbReference>
<dbReference type="Pfam" id="PF03167">
    <property type="entry name" value="UDG"/>
    <property type="match status" value="1"/>
</dbReference>
<keyword evidence="10" id="KW-0411">Iron-sulfur</keyword>
<dbReference type="SUPFAM" id="SSF52141">
    <property type="entry name" value="Uracil-DNA glycosylase-like"/>
    <property type="match status" value="1"/>
</dbReference>
<evidence type="ECO:0000256" key="6">
    <source>
        <dbReference type="ARBA" id="ARBA00022723"/>
    </source>
</evidence>
<dbReference type="NCBIfam" id="TIGR00758">
    <property type="entry name" value="UDG_fam4"/>
    <property type="match status" value="1"/>
</dbReference>
<dbReference type="Proteomes" id="UP000244173">
    <property type="component" value="Chromosome"/>
</dbReference>
<dbReference type="GO" id="GO:0004844">
    <property type="term" value="F:uracil DNA N-glycosylase activity"/>
    <property type="evidence" value="ECO:0007669"/>
    <property type="project" value="UniProtKB-EC"/>
</dbReference>
<evidence type="ECO:0000256" key="9">
    <source>
        <dbReference type="ARBA" id="ARBA00023004"/>
    </source>
</evidence>
<keyword evidence="6" id="KW-0479">Metal-binding</keyword>
<dbReference type="PANTHER" id="PTHR33693">
    <property type="entry name" value="TYPE-5 URACIL-DNA GLYCOSYLASE"/>
    <property type="match status" value="1"/>
</dbReference>
<reference evidence="14 15" key="1">
    <citation type="submission" date="2018-04" db="EMBL/GenBank/DDBJ databases">
        <title>Denitrifier Microvirgula.</title>
        <authorList>
            <person name="Anderson E."/>
            <person name="Jang J."/>
            <person name="Ishii S."/>
        </authorList>
    </citation>
    <scope>NUCLEOTIDE SEQUENCE [LARGE SCALE GENOMIC DNA]</scope>
    <source>
        <strain evidence="14 15">BE2.4</strain>
    </source>
</reference>
<dbReference type="GO" id="GO:0006281">
    <property type="term" value="P:DNA repair"/>
    <property type="evidence" value="ECO:0007669"/>
    <property type="project" value="UniProtKB-KW"/>
</dbReference>
<dbReference type="GO" id="GO:0046872">
    <property type="term" value="F:metal ion binding"/>
    <property type="evidence" value="ECO:0007669"/>
    <property type="project" value="UniProtKB-KW"/>
</dbReference>
<dbReference type="Gene3D" id="3.40.470.10">
    <property type="entry name" value="Uracil-DNA glycosylase-like domain"/>
    <property type="match status" value="1"/>
</dbReference>
<evidence type="ECO:0000313" key="15">
    <source>
        <dbReference type="Proteomes" id="UP000244173"/>
    </source>
</evidence>
<comment type="similarity">
    <text evidence="2">Belongs to the uracil-DNA glycosylase (UDG) superfamily. Type 4 (UDGa) family.</text>
</comment>
<dbReference type="InterPro" id="IPR036895">
    <property type="entry name" value="Uracil-DNA_glycosylase-like_sf"/>
</dbReference>
<name>A0A2S0P7D3_9NEIS</name>
<dbReference type="GO" id="GO:0051539">
    <property type="term" value="F:4 iron, 4 sulfur cluster binding"/>
    <property type="evidence" value="ECO:0007669"/>
    <property type="project" value="UniProtKB-KW"/>
</dbReference>
<keyword evidence="9" id="KW-0408">Iron</keyword>
<evidence type="ECO:0000259" key="13">
    <source>
        <dbReference type="SMART" id="SM00986"/>
    </source>
</evidence>
<evidence type="ECO:0000256" key="11">
    <source>
        <dbReference type="ARBA" id="ARBA00023204"/>
    </source>
</evidence>
<dbReference type="PANTHER" id="PTHR33693:SF1">
    <property type="entry name" value="TYPE-4 URACIL-DNA GLYCOSYLASE"/>
    <property type="match status" value="1"/>
</dbReference>
<keyword evidence="5" id="KW-0004">4Fe-4S</keyword>
<organism evidence="14 15">
    <name type="scientific">Microvirgula aerodenitrificans</name>
    <dbReference type="NCBI Taxonomy" id="57480"/>
    <lineage>
        <taxon>Bacteria</taxon>
        <taxon>Pseudomonadati</taxon>
        <taxon>Pseudomonadota</taxon>
        <taxon>Betaproteobacteria</taxon>
        <taxon>Neisseriales</taxon>
        <taxon>Aquaspirillaceae</taxon>
        <taxon>Microvirgula</taxon>
    </lineage>
</organism>
<evidence type="ECO:0000313" key="14">
    <source>
        <dbReference type="EMBL" id="AVY93266.1"/>
    </source>
</evidence>
<dbReference type="CDD" id="cd10030">
    <property type="entry name" value="UDG-F4_TTUDGA_SPO1dp_like"/>
    <property type="match status" value="1"/>
</dbReference>
<evidence type="ECO:0000256" key="5">
    <source>
        <dbReference type="ARBA" id="ARBA00022485"/>
    </source>
</evidence>
<keyword evidence="15" id="KW-1185">Reference proteome</keyword>
<sequence>MSRRDLLLKELGLTVWRQRPGRAATAAEPDDDVQPDAIGTPAPVVTAAETAMPAAPAEVPDLPVMPETRHEAPALRDWAELEQQVPACQRCSLNETRTRTALERGNRQAALMIVGEAPGEQEDRLGQPFVGPAGKLLDAMLTATGWDPERDVYIANVLKCRPPGNRNPQQAEMVACVDYLADQLRLVRPKLILCVGRIATQALLDSEQAISRLRGQVHHWHGVPLIVSYHPAYLLRNLPDKARAWQDLCFARKTLAGLMAAG</sequence>
<dbReference type="KEGG" id="maer:DAI18_03835"/>
<evidence type="ECO:0000256" key="12">
    <source>
        <dbReference type="SAM" id="MobiDB-lite"/>
    </source>
</evidence>
<dbReference type="InterPro" id="IPR005273">
    <property type="entry name" value="Ura-DNA_glyco_family4"/>
</dbReference>
<dbReference type="EMBL" id="CP028519">
    <property type="protein sequence ID" value="AVY93266.1"/>
    <property type="molecule type" value="Genomic_DNA"/>
</dbReference>
<protein>
    <recommendedName>
        <fullName evidence="4">Type-4 uracil-DNA glycosylase</fullName>
        <ecNumber evidence="3">3.2.2.27</ecNumber>
    </recommendedName>
</protein>
<dbReference type="AlphaFoldDB" id="A0A2S0P7D3"/>
<evidence type="ECO:0000256" key="10">
    <source>
        <dbReference type="ARBA" id="ARBA00023014"/>
    </source>
</evidence>